<feature type="compositionally biased region" description="Low complexity" evidence="1">
    <location>
        <begin position="69"/>
        <end position="79"/>
    </location>
</feature>
<evidence type="ECO:0000313" key="5">
    <source>
        <dbReference type="Proteomes" id="UP000064912"/>
    </source>
</evidence>
<keyword evidence="2" id="KW-0812">Transmembrane</keyword>
<dbReference type="Proteomes" id="UP000064912">
    <property type="component" value="Chromosome"/>
</dbReference>
<evidence type="ECO:0000256" key="2">
    <source>
        <dbReference type="SAM" id="Phobius"/>
    </source>
</evidence>
<feature type="transmembrane region" description="Helical" evidence="2">
    <location>
        <begin position="191"/>
        <end position="214"/>
    </location>
</feature>
<proteinExistence type="predicted"/>
<evidence type="ECO:0000256" key="1">
    <source>
        <dbReference type="SAM" id="MobiDB-lite"/>
    </source>
</evidence>
<dbReference type="Pfam" id="PF13717">
    <property type="entry name" value="Zn_ribbon_4"/>
    <property type="match status" value="1"/>
</dbReference>
<evidence type="ECO:0000313" key="4">
    <source>
        <dbReference type="EMBL" id="BAQ69949.1"/>
    </source>
</evidence>
<evidence type="ECO:0000259" key="3">
    <source>
        <dbReference type="Pfam" id="PF13717"/>
    </source>
</evidence>
<sequence length="259" mass="26817">MRLTCPKCGAQYEVDEAVIPDEGRDVQCSNCNHIWFQEPSGPAPRDPLAAFAAPRAPEPVASGPERADAPPAAGQAADAPPRRGLDEELLSILREEAEREQRAREEEATAETFSEQADLGLASPPAPVRANAPEPPPSPEPEPDPAPTEPSRGAARRDLLPDVEKITSTLSASTDRGAASIPPAAASRNGLSGAFLAGFLVAVLIAAAALAAYLKAPAIAALNPALEGQVAAYVETVDAARAWLAGLVPADPVDPEPGR</sequence>
<dbReference type="KEGG" id="rsu:NHU_02802"/>
<feature type="region of interest" description="Disordered" evidence="1">
    <location>
        <begin position="39"/>
        <end position="159"/>
    </location>
</feature>
<feature type="compositionally biased region" description="Basic and acidic residues" evidence="1">
    <location>
        <begin position="93"/>
        <end position="107"/>
    </location>
</feature>
<reference evidence="4 5" key="1">
    <citation type="submission" date="2015-02" db="EMBL/GenBank/DDBJ databases">
        <title>Genome sequene of Rhodovulum sulfidophilum DSM 2351.</title>
        <authorList>
            <person name="Nagao N."/>
        </authorList>
    </citation>
    <scope>NUCLEOTIDE SEQUENCE [LARGE SCALE GENOMIC DNA]</scope>
    <source>
        <strain evidence="4 5">DSM 2351</strain>
    </source>
</reference>
<organism evidence="4 5">
    <name type="scientific">Rhodovulum sulfidophilum</name>
    <name type="common">Rhodobacter sulfidophilus</name>
    <dbReference type="NCBI Taxonomy" id="35806"/>
    <lineage>
        <taxon>Bacteria</taxon>
        <taxon>Pseudomonadati</taxon>
        <taxon>Pseudomonadota</taxon>
        <taxon>Alphaproteobacteria</taxon>
        <taxon>Rhodobacterales</taxon>
        <taxon>Paracoccaceae</taxon>
        <taxon>Rhodovulum</taxon>
    </lineage>
</organism>
<feature type="domain" description="Zinc finger/thioredoxin putative" evidence="3">
    <location>
        <begin position="1"/>
        <end position="36"/>
    </location>
</feature>
<dbReference type="NCBIfam" id="TIGR02098">
    <property type="entry name" value="MJ0042_CXXC"/>
    <property type="match status" value="1"/>
</dbReference>
<protein>
    <submittedName>
        <fullName evidence="4">MJ0042 family finger-like domain protein</fullName>
    </submittedName>
</protein>
<gene>
    <name evidence="4" type="ORF">NHU_02802</name>
</gene>
<keyword evidence="2" id="KW-1133">Transmembrane helix</keyword>
<accession>A0A0D6B5F7</accession>
<dbReference type="InterPro" id="IPR011723">
    <property type="entry name" value="Znf/thioredoxin_put"/>
</dbReference>
<keyword evidence="2" id="KW-0472">Membrane</keyword>
<dbReference type="PATRIC" id="fig|35806.4.peg.2879"/>
<dbReference type="EMBL" id="AP014800">
    <property type="protein sequence ID" value="BAQ69949.1"/>
    <property type="molecule type" value="Genomic_DNA"/>
</dbReference>
<dbReference type="AlphaFoldDB" id="A0A0D6B5F7"/>
<name>A0A0D6B5F7_RHOSU</name>
<feature type="compositionally biased region" description="Pro residues" evidence="1">
    <location>
        <begin position="133"/>
        <end position="148"/>
    </location>
</feature>